<feature type="coiled-coil region" evidence="1">
    <location>
        <begin position="6"/>
        <end position="33"/>
    </location>
</feature>
<protein>
    <recommendedName>
        <fullName evidence="6">VapB-type antitoxin</fullName>
    </recommendedName>
</protein>
<keyword evidence="4" id="KW-1185">Reference proteome</keyword>
<dbReference type="Proteomes" id="UP000426328">
    <property type="component" value="Chromosome"/>
</dbReference>
<dbReference type="EMBL" id="CP045482">
    <property type="protein sequence ID" value="QGR21102.1"/>
    <property type="molecule type" value="Genomic_DNA"/>
</dbReference>
<evidence type="ECO:0000313" key="3">
    <source>
        <dbReference type="EMBL" id="QGR21102.1"/>
    </source>
</evidence>
<accession>A0A650CTY1</accession>
<dbReference type="EMBL" id="WHYS01000004">
    <property type="protein sequence ID" value="MQL56469.1"/>
    <property type="molecule type" value="Genomic_DNA"/>
</dbReference>
<evidence type="ECO:0000313" key="4">
    <source>
        <dbReference type="Proteomes" id="UP000426328"/>
    </source>
</evidence>
<gene>
    <name evidence="3" type="ORF">D1866_03020</name>
    <name evidence="2" type="ORF">GFB69_12365</name>
</gene>
<evidence type="ECO:0000313" key="5">
    <source>
        <dbReference type="Proteomes" id="UP000474054"/>
    </source>
</evidence>
<dbReference type="Proteomes" id="UP000474054">
    <property type="component" value="Unassembled WGS sequence"/>
</dbReference>
<name>A0A650CTY1_ACIAM</name>
<keyword evidence="1" id="KW-0175">Coiled coil</keyword>
<sequence>MLEKEYNVSEVLRKALEEEVKKKEEENARKLLDLASKEVAKIDTDEVVEELKKWRKGKIKYLFDSSAIFDKIG</sequence>
<organism evidence="3 4">
    <name type="scientific">Acidianus ambivalens</name>
    <name type="common">Desulfurolobus ambivalens</name>
    <dbReference type="NCBI Taxonomy" id="2283"/>
    <lineage>
        <taxon>Archaea</taxon>
        <taxon>Thermoproteota</taxon>
        <taxon>Thermoprotei</taxon>
        <taxon>Sulfolobales</taxon>
        <taxon>Sulfolobaceae</taxon>
        <taxon>Acidianus</taxon>
    </lineage>
</organism>
<dbReference type="AlphaFoldDB" id="A0A650CTY1"/>
<evidence type="ECO:0000313" key="2">
    <source>
        <dbReference type="EMBL" id="MQL56469.1"/>
    </source>
</evidence>
<reference evidence="2 5" key="1">
    <citation type="submission" date="2019-10" db="EMBL/GenBank/DDBJ databases">
        <title>Comparative genomics of sulfur disproportionating microorganisms.</title>
        <authorList>
            <person name="Ward L.M."/>
            <person name="Bertran E."/>
            <person name="Johnston D."/>
        </authorList>
    </citation>
    <scope>NUCLEOTIDE SEQUENCE [LARGE SCALE GENOMIC DNA]</scope>
    <source>
        <strain evidence="2 5">DSM 3772</strain>
    </source>
</reference>
<dbReference type="KEGG" id="aamb:D1866_03020"/>
<evidence type="ECO:0008006" key="6">
    <source>
        <dbReference type="Google" id="ProtNLM"/>
    </source>
</evidence>
<evidence type="ECO:0000256" key="1">
    <source>
        <dbReference type="SAM" id="Coils"/>
    </source>
</evidence>
<proteinExistence type="predicted"/>
<reference evidence="3 4" key="2">
    <citation type="submission" date="2019-10" db="EMBL/GenBank/DDBJ databases">
        <title>Genome Sequences from Six Type Strain Members of the Archaeal Family Sulfolobaceae: Acidianus ambivalens, Acidianus infernus, Metallosphaera prunae, Stygiolobus azoricus, Sulfolobus metallicus, and Sulfurisphaera ohwakuensis.</title>
        <authorList>
            <person name="Counts J.A."/>
            <person name="Kelly R.M."/>
        </authorList>
    </citation>
    <scope>NUCLEOTIDE SEQUENCE [LARGE SCALE GENOMIC DNA]</scope>
    <source>
        <strain evidence="3 4">LEI 10</strain>
    </source>
</reference>